<accession>A0A5S4YS00</accession>
<evidence type="ECO:0000313" key="2">
    <source>
        <dbReference type="EMBL" id="TYO66813.1"/>
    </source>
</evidence>
<comment type="caution">
    <text evidence="2">The sequence shown here is derived from an EMBL/GenBank/DDBJ whole genome shotgun (WGS) entry which is preliminary data.</text>
</comment>
<gene>
    <name evidence="2" type="ORF">FXV83_09600</name>
</gene>
<organism evidence="2 3">
    <name type="scientific">Bradyrhizobium hipponense</name>
    <dbReference type="NCBI Taxonomy" id="2605638"/>
    <lineage>
        <taxon>Bacteria</taxon>
        <taxon>Pseudomonadati</taxon>
        <taxon>Pseudomonadota</taxon>
        <taxon>Alphaproteobacteria</taxon>
        <taxon>Hyphomicrobiales</taxon>
        <taxon>Nitrobacteraceae</taxon>
        <taxon>Bradyrhizobium</taxon>
    </lineage>
</organism>
<reference evidence="2 3" key="1">
    <citation type="submission" date="2019-08" db="EMBL/GenBank/DDBJ databases">
        <title>Bradyrhizobium hipponensis sp. nov., a rhizobium isolated from a Lupinus angustifolius root nodule in Tunisia.</title>
        <authorList>
            <person name="Off K."/>
            <person name="Rejili M."/>
            <person name="Mars M."/>
            <person name="Brachmann A."/>
            <person name="Marin M."/>
        </authorList>
    </citation>
    <scope>NUCLEOTIDE SEQUENCE [LARGE SCALE GENOMIC DNA]</scope>
    <source>
        <strain evidence="3">aSej3</strain>
    </source>
</reference>
<feature type="chain" id="PRO_5024368242" description="DUF2147 domain-containing protein" evidence="1">
    <location>
        <begin position="20"/>
        <end position="135"/>
    </location>
</feature>
<dbReference type="EMBL" id="VSTH01000027">
    <property type="protein sequence ID" value="TYO66813.1"/>
    <property type="molecule type" value="Genomic_DNA"/>
</dbReference>
<proteinExistence type="predicted"/>
<sequence>MKRIMAALALLASTIPAHAAELPEAYLGNWTSDDNGDVEITGIVIGPRTYHEPGYNCDIRSVQQRAEAGTVGRGPVYLVEMRCAGEGPPSRGKLVREVWALRKMDNNNVLAIAGASGATFPSIHLLRRPGKDQVQ</sequence>
<feature type="signal peptide" evidence="1">
    <location>
        <begin position="1"/>
        <end position="19"/>
    </location>
</feature>
<dbReference type="Proteomes" id="UP000324797">
    <property type="component" value="Unassembled WGS sequence"/>
</dbReference>
<dbReference type="AlphaFoldDB" id="A0A5S4YS00"/>
<protein>
    <recommendedName>
        <fullName evidence="4">DUF2147 domain-containing protein</fullName>
    </recommendedName>
</protein>
<evidence type="ECO:0008006" key="4">
    <source>
        <dbReference type="Google" id="ProtNLM"/>
    </source>
</evidence>
<keyword evidence="3" id="KW-1185">Reference proteome</keyword>
<evidence type="ECO:0000256" key="1">
    <source>
        <dbReference type="SAM" id="SignalP"/>
    </source>
</evidence>
<evidence type="ECO:0000313" key="3">
    <source>
        <dbReference type="Proteomes" id="UP000324797"/>
    </source>
</evidence>
<keyword evidence="1" id="KW-0732">Signal</keyword>
<name>A0A5S4YS00_9BRAD</name>
<dbReference type="RefSeq" id="WP_148738935.1">
    <property type="nucleotide sequence ID" value="NZ_VSTH01000027.1"/>
</dbReference>